<dbReference type="AlphaFoldDB" id="A0A5C3MV86"/>
<keyword evidence="1" id="KW-0812">Transmembrane</keyword>
<dbReference type="Proteomes" id="UP000305948">
    <property type="component" value="Unassembled WGS sequence"/>
</dbReference>
<dbReference type="EMBL" id="ML213522">
    <property type="protein sequence ID" value="TFK47708.1"/>
    <property type="molecule type" value="Genomic_DNA"/>
</dbReference>
<keyword evidence="1" id="KW-1133">Transmembrane helix</keyword>
<sequence>MNQENQERISPFLIKSHVPSSMFPVSIFIGLLVGAHSGSFFKCIGIPCSRLPALM</sequence>
<name>A0A5C3MV86_9AGAM</name>
<protein>
    <submittedName>
        <fullName evidence="2">Uncharacterized protein</fullName>
    </submittedName>
</protein>
<proteinExistence type="predicted"/>
<organism evidence="2 3">
    <name type="scientific">Heliocybe sulcata</name>
    <dbReference type="NCBI Taxonomy" id="5364"/>
    <lineage>
        <taxon>Eukaryota</taxon>
        <taxon>Fungi</taxon>
        <taxon>Dikarya</taxon>
        <taxon>Basidiomycota</taxon>
        <taxon>Agaricomycotina</taxon>
        <taxon>Agaricomycetes</taxon>
        <taxon>Gloeophyllales</taxon>
        <taxon>Gloeophyllaceae</taxon>
        <taxon>Heliocybe</taxon>
    </lineage>
</organism>
<feature type="transmembrane region" description="Helical" evidence="1">
    <location>
        <begin position="21"/>
        <end position="41"/>
    </location>
</feature>
<evidence type="ECO:0000313" key="3">
    <source>
        <dbReference type="Proteomes" id="UP000305948"/>
    </source>
</evidence>
<gene>
    <name evidence="2" type="ORF">OE88DRAFT_1665285</name>
</gene>
<keyword evidence="1" id="KW-0472">Membrane</keyword>
<accession>A0A5C3MV86</accession>
<evidence type="ECO:0000313" key="2">
    <source>
        <dbReference type="EMBL" id="TFK47708.1"/>
    </source>
</evidence>
<keyword evidence="3" id="KW-1185">Reference proteome</keyword>
<evidence type="ECO:0000256" key="1">
    <source>
        <dbReference type="SAM" id="Phobius"/>
    </source>
</evidence>
<reference evidence="2 3" key="1">
    <citation type="journal article" date="2019" name="Nat. Ecol. Evol.">
        <title>Megaphylogeny resolves global patterns of mushroom evolution.</title>
        <authorList>
            <person name="Varga T."/>
            <person name="Krizsan K."/>
            <person name="Foldi C."/>
            <person name="Dima B."/>
            <person name="Sanchez-Garcia M."/>
            <person name="Sanchez-Ramirez S."/>
            <person name="Szollosi G.J."/>
            <person name="Szarkandi J.G."/>
            <person name="Papp V."/>
            <person name="Albert L."/>
            <person name="Andreopoulos W."/>
            <person name="Angelini C."/>
            <person name="Antonin V."/>
            <person name="Barry K.W."/>
            <person name="Bougher N.L."/>
            <person name="Buchanan P."/>
            <person name="Buyck B."/>
            <person name="Bense V."/>
            <person name="Catcheside P."/>
            <person name="Chovatia M."/>
            <person name="Cooper J."/>
            <person name="Damon W."/>
            <person name="Desjardin D."/>
            <person name="Finy P."/>
            <person name="Geml J."/>
            <person name="Haridas S."/>
            <person name="Hughes K."/>
            <person name="Justo A."/>
            <person name="Karasinski D."/>
            <person name="Kautmanova I."/>
            <person name="Kiss B."/>
            <person name="Kocsube S."/>
            <person name="Kotiranta H."/>
            <person name="LaButti K.M."/>
            <person name="Lechner B.E."/>
            <person name="Liimatainen K."/>
            <person name="Lipzen A."/>
            <person name="Lukacs Z."/>
            <person name="Mihaltcheva S."/>
            <person name="Morgado L.N."/>
            <person name="Niskanen T."/>
            <person name="Noordeloos M.E."/>
            <person name="Ohm R.A."/>
            <person name="Ortiz-Santana B."/>
            <person name="Ovrebo C."/>
            <person name="Racz N."/>
            <person name="Riley R."/>
            <person name="Savchenko A."/>
            <person name="Shiryaev A."/>
            <person name="Soop K."/>
            <person name="Spirin V."/>
            <person name="Szebenyi C."/>
            <person name="Tomsovsky M."/>
            <person name="Tulloss R.E."/>
            <person name="Uehling J."/>
            <person name="Grigoriev I.V."/>
            <person name="Vagvolgyi C."/>
            <person name="Papp T."/>
            <person name="Martin F.M."/>
            <person name="Miettinen O."/>
            <person name="Hibbett D.S."/>
            <person name="Nagy L.G."/>
        </authorList>
    </citation>
    <scope>NUCLEOTIDE SEQUENCE [LARGE SCALE GENOMIC DNA]</scope>
    <source>
        <strain evidence="2 3">OMC1185</strain>
    </source>
</reference>